<dbReference type="Proteomes" id="UP001302321">
    <property type="component" value="Unassembled WGS sequence"/>
</dbReference>
<dbReference type="InterPro" id="IPR050300">
    <property type="entry name" value="GDXG_lipolytic_enzyme"/>
</dbReference>
<name>A0AAN7A2B9_9PEZI</name>
<dbReference type="PANTHER" id="PTHR48081:SF18">
    <property type="entry name" value="ALPHA_BETA HYDROLASE FOLD-3 DOMAIN-CONTAINING PROTEIN"/>
    <property type="match status" value="1"/>
</dbReference>
<accession>A0AAN7A2B9</accession>
<sequence length="408" mass="45237">MAPAQKLHPNASPKILDWISLVALFPLFLVKWLLAFLSSNHKPLHWRQKCALSFLRTQRTTFPTPLLRWLVRRVSTGSTIKAYCSKHNITHETTTLPASSTELRLALLPPVVLHVLTLDKIEARSRSETAPTLLYFHGGGFVNPLRSPHMPFILECGRSAQAKQIFILEYSLAPEHPYPAQLIQCVASLSYLMCTSSGLGIPAEDIILAGDSAGGTLIGSVLSHIQNPSPHAPKLEMKKGQEFQAAVMISPFVRLHKESMDAVGGSYRMNEKRDYLTRRQVDEFGEAWRGDEKEIWANLCGVKGAEEVWQAIFQGKGGGRLVGKVLITVGTVEVFLDDCRLFGGEAYANCQKVMATQGSIEWLKELGNGRRILVECEGEAHVQPVLDVALGYRDGVMTRAVMAWLKIL</sequence>
<dbReference type="Gene3D" id="3.40.50.1820">
    <property type="entry name" value="alpha/beta hydrolase"/>
    <property type="match status" value="1"/>
</dbReference>
<keyword evidence="2" id="KW-0472">Membrane</keyword>
<keyword evidence="1 4" id="KW-0378">Hydrolase</keyword>
<comment type="caution">
    <text evidence="4">The sequence shown here is derived from an EMBL/GenBank/DDBJ whole genome shotgun (WGS) entry which is preliminary data.</text>
</comment>
<gene>
    <name evidence="4" type="ORF">QBC36DRAFT_111424</name>
</gene>
<feature type="domain" description="Alpha/beta hydrolase fold-3" evidence="3">
    <location>
        <begin position="133"/>
        <end position="338"/>
    </location>
</feature>
<dbReference type="Pfam" id="PF07859">
    <property type="entry name" value="Abhydrolase_3"/>
    <property type="match status" value="1"/>
</dbReference>
<proteinExistence type="predicted"/>
<feature type="transmembrane region" description="Helical" evidence="2">
    <location>
        <begin position="15"/>
        <end position="37"/>
    </location>
</feature>
<keyword evidence="5" id="KW-1185">Reference proteome</keyword>
<reference evidence="4" key="2">
    <citation type="submission" date="2023-05" db="EMBL/GenBank/DDBJ databases">
        <authorList>
            <consortium name="Lawrence Berkeley National Laboratory"/>
            <person name="Steindorff A."/>
            <person name="Hensen N."/>
            <person name="Bonometti L."/>
            <person name="Westerberg I."/>
            <person name="Brannstrom I.O."/>
            <person name="Guillou S."/>
            <person name="Cros-Aarteil S."/>
            <person name="Calhoun S."/>
            <person name="Haridas S."/>
            <person name="Kuo A."/>
            <person name="Mondo S."/>
            <person name="Pangilinan J."/>
            <person name="Riley R."/>
            <person name="Labutti K."/>
            <person name="Andreopoulos B."/>
            <person name="Lipzen A."/>
            <person name="Chen C."/>
            <person name="Yanf M."/>
            <person name="Daum C."/>
            <person name="Ng V."/>
            <person name="Clum A."/>
            <person name="Ohm R."/>
            <person name="Martin F."/>
            <person name="Silar P."/>
            <person name="Natvig D."/>
            <person name="Lalanne C."/>
            <person name="Gautier V."/>
            <person name="Ament-Velasquez S.L."/>
            <person name="Kruys A."/>
            <person name="Hutchinson M.I."/>
            <person name="Powell A.J."/>
            <person name="Barry K."/>
            <person name="Miller A.N."/>
            <person name="Grigoriev I.V."/>
            <person name="Debuchy R."/>
            <person name="Gladieux P."/>
            <person name="Thoren M.H."/>
            <person name="Johannesson H."/>
        </authorList>
    </citation>
    <scope>NUCLEOTIDE SEQUENCE</scope>
    <source>
        <strain evidence="4">CBS 892.96</strain>
    </source>
</reference>
<keyword evidence="2" id="KW-0812">Transmembrane</keyword>
<organism evidence="4 5">
    <name type="scientific">Triangularia setosa</name>
    <dbReference type="NCBI Taxonomy" id="2587417"/>
    <lineage>
        <taxon>Eukaryota</taxon>
        <taxon>Fungi</taxon>
        <taxon>Dikarya</taxon>
        <taxon>Ascomycota</taxon>
        <taxon>Pezizomycotina</taxon>
        <taxon>Sordariomycetes</taxon>
        <taxon>Sordariomycetidae</taxon>
        <taxon>Sordariales</taxon>
        <taxon>Podosporaceae</taxon>
        <taxon>Triangularia</taxon>
    </lineage>
</organism>
<evidence type="ECO:0000259" key="3">
    <source>
        <dbReference type="Pfam" id="PF07859"/>
    </source>
</evidence>
<protein>
    <submittedName>
        <fullName evidence="4">Alpha/Beta hydrolase protein</fullName>
    </submittedName>
</protein>
<dbReference type="EMBL" id="MU866722">
    <property type="protein sequence ID" value="KAK4170874.1"/>
    <property type="molecule type" value="Genomic_DNA"/>
</dbReference>
<dbReference type="InterPro" id="IPR013094">
    <property type="entry name" value="AB_hydrolase_3"/>
</dbReference>
<evidence type="ECO:0000256" key="2">
    <source>
        <dbReference type="SAM" id="Phobius"/>
    </source>
</evidence>
<reference evidence="4" key="1">
    <citation type="journal article" date="2023" name="Mol. Phylogenet. Evol.">
        <title>Genome-scale phylogeny and comparative genomics of the fungal order Sordariales.</title>
        <authorList>
            <person name="Hensen N."/>
            <person name="Bonometti L."/>
            <person name="Westerberg I."/>
            <person name="Brannstrom I.O."/>
            <person name="Guillou S."/>
            <person name="Cros-Aarteil S."/>
            <person name="Calhoun S."/>
            <person name="Haridas S."/>
            <person name="Kuo A."/>
            <person name="Mondo S."/>
            <person name="Pangilinan J."/>
            <person name="Riley R."/>
            <person name="LaButti K."/>
            <person name="Andreopoulos B."/>
            <person name="Lipzen A."/>
            <person name="Chen C."/>
            <person name="Yan M."/>
            <person name="Daum C."/>
            <person name="Ng V."/>
            <person name="Clum A."/>
            <person name="Steindorff A."/>
            <person name="Ohm R.A."/>
            <person name="Martin F."/>
            <person name="Silar P."/>
            <person name="Natvig D.O."/>
            <person name="Lalanne C."/>
            <person name="Gautier V."/>
            <person name="Ament-Velasquez S.L."/>
            <person name="Kruys A."/>
            <person name="Hutchinson M.I."/>
            <person name="Powell A.J."/>
            <person name="Barry K."/>
            <person name="Miller A.N."/>
            <person name="Grigoriev I.V."/>
            <person name="Debuchy R."/>
            <person name="Gladieux P."/>
            <person name="Hiltunen Thoren M."/>
            <person name="Johannesson H."/>
        </authorList>
    </citation>
    <scope>NUCLEOTIDE SEQUENCE</scope>
    <source>
        <strain evidence="4">CBS 892.96</strain>
    </source>
</reference>
<dbReference type="SUPFAM" id="SSF53474">
    <property type="entry name" value="alpha/beta-Hydrolases"/>
    <property type="match status" value="1"/>
</dbReference>
<dbReference type="InterPro" id="IPR029058">
    <property type="entry name" value="AB_hydrolase_fold"/>
</dbReference>
<evidence type="ECO:0000313" key="5">
    <source>
        <dbReference type="Proteomes" id="UP001302321"/>
    </source>
</evidence>
<dbReference type="AlphaFoldDB" id="A0AAN7A2B9"/>
<dbReference type="GO" id="GO:0016787">
    <property type="term" value="F:hydrolase activity"/>
    <property type="evidence" value="ECO:0007669"/>
    <property type="project" value="UniProtKB-KW"/>
</dbReference>
<dbReference type="PANTHER" id="PTHR48081">
    <property type="entry name" value="AB HYDROLASE SUPERFAMILY PROTEIN C4A8.06C"/>
    <property type="match status" value="1"/>
</dbReference>
<evidence type="ECO:0000313" key="4">
    <source>
        <dbReference type="EMBL" id="KAK4170874.1"/>
    </source>
</evidence>
<keyword evidence="2" id="KW-1133">Transmembrane helix</keyword>
<evidence type="ECO:0000256" key="1">
    <source>
        <dbReference type="ARBA" id="ARBA00022801"/>
    </source>
</evidence>